<dbReference type="RefSeq" id="WP_077862676.1">
    <property type="nucleotide sequence ID" value="NZ_CP040414.1"/>
</dbReference>
<proteinExistence type="predicted"/>
<evidence type="ECO:0000313" key="2">
    <source>
        <dbReference type="Proteomes" id="UP000190409"/>
    </source>
</evidence>
<name>A0A1S8KNA3_9LACT</name>
<protein>
    <submittedName>
        <fullName evidence="1">Metal-independent alpha-mannosidase</fullName>
    </submittedName>
</protein>
<dbReference type="Proteomes" id="UP000190409">
    <property type="component" value="Unassembled WGS sequence"/>
</dbReference>
<dbReference type="PANTHER" id="PTHR31047:SF0">
    <property type="entry name" value="MEIOTICALLY UP-REGULATED GENE 157 PROTEIN"/>
    <property type="match status" value="1"/>
</dbReference>
<dbReference type="PIRSF" id="PIRSF028846">
    <property type="entry name" value="UCP028846"/>
    <property type="match status" value="1"/>
</dbReference>
<comment type="caution">
    <text evidence="1">The sequence shown here is derived from an EMBL/GenBank/DDBJ whole genome shotgun (WGS) entry which is preliminary data.</text>
</comment>
<dbReference type="InterPro" id="IPR012341">
    <property type="entry name" value="6hp_glycosidase-like_sf"/>
</dbReference>
<dbReference type="SUPFAM" id="SSF48208">
    <property type="entry name" value="Six-hairpin glycosidases"/>
    <property type="match status" value="1"/>
</dbReference>
<dbReference type="Pfam" id="PF06824">
    <property type="entry name" value="Glyco_hydro_125"/>
    <property type="match status" value="1"/>
</dbReference>
<evidence type="ECO:0000313" key="1">
    <source>
        <dbReference type="EMBL" id="OOL81208.1"/>
    </source>
</evidence>
<dbReference type="Gene3D" id="1.50.10.10">
    <property type="match status" value="1"/>
</dbReference>
<dbReference type="SMART" id="SM01149">
    <property type="entry name" value="DUF1237"/>
    <property type="match status" value="1"/>
</dbReference>
<sequence>MTKQELPKEVEVFMAEINDLASDHPEWLDIFNHNFLDTLQNTVRRQDDGTTYVLTGDIPAMWLRDSTAQIRPYLFLANRSEDIRDLIKGVIERHFQMISIDPYANAFNEAPNNAGHQTDQTEMRPIVWERKYEIDSLAYPVQLAYLYWQETNDTSIFNTTFLNGLQAIIETWEVEQNHENSPYRFERDTWRDADTLVNGGLGTPVAETGMTWSGFRPSDDRCEYHYLVPSNMFAVAVLGYAEQILTEAYPEKQDLLSRTTALKETIDAGIREYAIVQNKAGDDIYAFEVDGLGHYTIEDDANIPNLISAPYLGYTTIDDALYQRTRETMYSSENRYYYEGTAASGIGSEHTPPDFIWHMALAMRGLTSSDKAEKKAMLDLMVATDADTQAMHEGFHKDDPTQYTREWFSWPNMLFIELMLDYYGYKLKGAEV</sequence>
<dbReference type="InterPro" id="IPR008313">
    <property type="entry name" value="GH125"/>
</dbReference>
<reference evidence="1 2" key="1">
    <citation type="submission" date="2017-01" db="EMBL/GenBank/DDBJ databases">
        <title>Complete Genome Sequence of Dolosigranulum pigrum isolated from a Patient with interstitial lung disease.</title>
        <authorList>
            <person name="Mukhopadhyay R."/>
            <person name="Joaquin J."/>
            <person name="Hogue R."/>
            <person name="Fitzgerald S."/>
            <person name="Jospin G."/>
            <person name="Eisen J.A."/>
            <person name="Chaturvedi V."/>
        </authorList>
    </citation>
    <scope>NUCLEOTIDE SEQUENCE [LARGE SCALE GENOMIC DNA]</scope>
    <source>
        <strain evidence="1 2">15S00348</strain>
    </source>
</reference>
<gene>
    <name evidence="1" type="ORF">BWX42_05235</name>
</gene>
<dbReference type="GO" id="GO:0005975">
    <property type="term" value="P:carbohydrate metabolic process"/>
    <property type="evidence" value="ECO:0007669"/>
    <property type="project" value="InterPro"/>
</dbReference>
<dbReference type="EMBL" id="MUYF01000003">
    <property type="protein sequence ID" value="OOL81208.1"/>
    <property type="molecule type" value="Genomic_DNA"/>
</dbReference>
<accession>A0A1S8KNA3</accession>
<dbReference type="PANTHER" id="PTHR31047">
    <property type="entry name" value="MEIOTICALLY UP-REGULATED GENE 157 PROTEIN"/>
    <property type="match status" value="1"/>
</dbReference>
<dbReference type="AlphaFoldDB" id="A0A1S8KNA3"/>
<dbReference type="InterPro" id="IPR008928">
    <property type="entry name" value="6-hairpin_glycosidase_sf"/>
</dbReference>
<organism evidence="1 2">
    <name type="scientific">Dolosigranulum pigrum</name>
    <dbReference type="NCBI Taxonomy" id="29394"/>
    <lineage>
        <taxon>Bacteria</taxon>
        <taxon>Bacillati</taxon>
        <taxon>Bacillota</taxon>
        <taxon>Bacilli</taxon>
        <taxon>Lactobacillales</taxon>
        <taxon>Carnobacteriaceae</taxon>
        <taxon>Dolosigranulum</taxon>
    </lineage>
</organism>